<reference evidence="6 7" key="1">
    <citation type="submission" date="2009-06" db="EMBL/GenBank/DDBJ databases">
        <title>The draft genome of Clostridium carboxidivorans P7.</title>
        <authorList>
            <consortium name="US DOE Joint Genome Institute (JGI-PGF)"/>
            <person name="Lucas S."/>
            <person name="Copeland A."/>
            <person name="Lapidus A."/>
            <person name="Glavina del Rio T."/>
            <person name="Tice H."/>
            <person name="Bruce D."/>
            <person name="Goodwin L."/>
            <person name="Pitluck S."/>
            <person name="Larimer F."/>
            <person name="Land M.L."/>
            <person name="Hauser L."/>
            <person name="Hemme C.L."/>
        </authorList>
    </citation>
    <scope>NUCLEOTIDE SEQUENCE [LARGE SCALE GENOMIC DNA]</scope>
    <source>
        <strain evidence="6 7">P7</strain>
    </source>
</reference>
<dbReference type="GO" id="GO:0000035">
    <property type="term" value="F:acyl binding"/>
    <property type="evidence" value="ECO:0007669"/>
    <property type="project" value="TreeGrafter"/>
</dbReference>
<evidence type="ECO:0000256" key="2">
    <source>
        <dbReference type="ARBA" id="ARBA00022490"/>
    </source>
</evidence>
<dbReference type="GO" id="GO:0000036">
    <property type="term" value="F:acyl carrier activity"/>
    <property type="evidence" value="ECO:0007669"/>
    <property type="project" value="UniProtKB-UniRule"/>
</dbReference>
<dbReference type="RefSeq" id="WP_007059822.1">
    <property type="nucleotide sequence ID" value="NZ_ACVI01000011.1"/>
</dbReference>
<keyword evidence="4" id="KW-0275">Fatty acid biosynthesis</keyword>
<dbReference type="PATRIC" id="fig|536227.13.peg.4266"/>
<evidence type="ECO:0000259" key="5">
    <source>
        <dbReference type="PROSITE" id="PS50075"/>
    </source>
</evidence>
<comment type="function">
    <text evidence="4">Carrier of the growing fatty acid chain in fatty acid biosynthesis.</text>
</comment>
<dbReference type="GO" id="GO:0005829">
    <property type="term" value="C:cytosol"/>
    <property type="evidence" value="ECO:0007669"/>
    <property type="project" value="TreeGrafter"/>
</dbReference>
<feature type="domain" description="Carrier" evidence="5">
    <location>
        <begin position="1"/>
        <end position="75"/>
    </location>
</feature>
<keyword evidence="1 4" id="KW-0596">Phosphopantetheine</keyword>
<dbReference type="PROSITE" id="PS50075">
    <property type="entry name" value="CARRIER"/>
    <property type="match status" value="1"/>
</dbReference>
<dbReference type="Proteomes" id="UP000004198">
    <property type="component" value="Unassembled WGS sequence"/>
</dbReference>
<evidence type="ECO:0000313" key="6">
    <source>
        <dbReference type="EMBL" id="EET88540.1"/>
    </source>
</evidence>
<keyword evidence="7" id="KW-1185">Reference proteome</keyword>
<evidence type="ECO:0000313" key="7">
    <source>
        <dbReference type="Proteomes" id="UP000004198"/>
    </source>
</evidence>
<comment type="pathway">
    <text evidence="4">Lipid metabolism; fatty acid biosynthesis.</text>
</comment>
<keyword evidence="4" id="KW-0444">Lipid biosynthesis</keyword>
<dbReference type="InterPro" id="IPR009081">
    <property type="entry name" value="PP-bd_ACP"/>
</dbReference>
<dbReference type="EMBL" id="ACVI01000011">
    <property type="protein sequence ID" value="EET88540.1"/>
    <property type="molecule type" value="Genomic_DNA"/>
</dbReference>
<dbReference type="GO" id="GO:0009245">
    <property type="term" value="P:lipid A biosynthetic process"/>
    <property type="evidence" value="ECO:0007669"/>
    <property type="project" value="TreeGrafter"/>
</dbReference>
<keyword evidence="4" id="KW-0276">Fatty acid metabolism</keyword>
<dbReference type="STRING" id="536227.Ccar_20455"/>
<dbReference type="UniPathway" id="UPA00094"/>
<dbReference type="Gene3D" id="1.10.1200.10">
    <property type="entry name" value="ACP-like"/>
    <property type="match status" value="1"/>
</dbReference>
<name>C6PQ70_9CLOT</name>
<sequence length="75" mass="8589">MVFDKIKRIIEEQLGMQQDKITMNTSFEELGVDSLGFFQIVIEIEEQFGVQIEDAEAITTVSEAVRFVEEKTKGM</sequence>
<protein>
    <recommendedName>
        <fullName evidence="4">Acyl carrier protein</fullName>
        <shortName evidence="4">ACP</shortName>
    </recommendedName>
</protein>
<dbReference type="OrthoDB" id="9804551at2"/>
<comment type="similarity">
    <text evidence="4">Belongs to the acyl carrier protein (ACP) family.</text>
</comment>
<comment type="PTM">
    <text evidence="4">4'-phosphopantetheine is transferred from CoA to a specific serine of apo-ACP by AcpS. This modification is essential for activity because fatty acids are bound in thioester linkage to the sulfhydryl of the prosthetic group.</text>
</comment>
<organism evidence="6 7">
    <name type="scientific">Clostridium carboxidivorans P7</name>
    <dbReference type="NCBI Taxonomy" id="536227"/>
    <lineage>
        <taxon>Bacteria</taxon>
        <taxon>Bacillati</taxon>
        <taxon>Bacillota</taxon>
        <taxon>Clostridia</taxon>
        <taxon>Eubacteriales</taxon>
        <taxon>Clostridiaceae</taxon>
        <taxon>Clostridium</taxon>
    </lineage>
</organism>
<dbReference type="PANTHER" id="PTHR20863:SF62">
    <property type="entry name" value="ACYL CARRIER PROTEIN"/>
    <property type="match status" value="1"/>
</dbReference>
<evidence type="ECO:0000256" key="4">
    <source>
        <dbReference type="HAMAP-Rule" id="MF_01217"/>
    </source>
</evidence>
<evidence type="ECO:0000256" key="1">
    <source>
        <dbReference type="ARBA" id="ARBA00022450"/>
    </source>
</evidence>
<dbReference type="AlphaFoldDB" id="C6PQ70"/>
<dbReference type="SUPFAM" id="SSF47336">
    <property type="entry name" value="ACP-like"/>
    <property type="match status" value="1"/>
</dbReference>
<dbReference type="Pfam" id="PF00550">
    <property type="entry name" value="PP-binding"/>
    <property type="match status" value="1"/>
</dbReference>
<dbReference type="NCBIfam" id="NF002150">
    <property type="entry name" value="PRK00982.1-4"/>
    <property type="match status" value="1"/>
</dbReference>
<keyword evidence="4" id="KW-0443">Lipid metabolism</keyword>
<evidence type="ECO:0000256" key="3">
    <source>
        <dbReference type="ARBA" id="ARBA00022553"/>
    </source>
</evidence>
<dbReference type="HAMAP" id="MF_01217">
    <property type="entry name" value="Acyl_carrier"/>
    <property type="match status" value="1"/>
</dbReference>
<dbReference type="InterPro" id="IPR036736">
    <property type="entry name" value="ACP-like_sf"/>
</dbReference>
<dbReference type="KEGG" id="cck:Ccar_20455"/>
<proteinExistence type="inferred from homology"/>
<accession>C6PQ70</accession>
<gene>
    <name evidence="4" type="primary">acpP</name>
    <name evidence="6" type="ORF">CcarbDRAFT_0937</name>
</gene>
<keyword evidence="3 4" id="KW-0597">Phosphoprotein</keyword>
<feature type="modified residue" description="O-(pantetheine 4'-phosphoryl)serine" evidence="4">
    <location>
        <position position="34"/>
    </location>
</feature>
<keyword evidence="2 4" id="KW-0963">Cytoplasm</keyword>
<dbReference type="GO" id="GO:0016020">
    <property type="term" value="C:membrane"/>
    <property type="evidence" value="ECO:0007669"/>
    <property type="project" value="GOC"/>
</dbReference>
<dbReference type="InterPro" id="IPR003231">
    <property type="entry name" value="ACP"/>
</dbReference>
<dbReference type="eggNOG" id="COG0236">
    <property type="taxonomic scope" value="Bacteria"/>
</dbReference>
<dbReference type="PANTHER" id="PTHR20863">
    <property type="entry name" value="ACYL CARRIER PROTEIN"/>
    <property type="match status" value="1"/>
</dbReference>
<comment type="caution">
    <text evidence="6">The sequence shown here is derived from an EMBL/GenBank/DDBJ whole genome shotgun (WGS) entry which is preliminary data.</text>
</comment>
<comment type="subcellular location">
    <subcellularLocation>
        <location evidence="4">Cytoplasm</location>
    </subcellularLocation>
</comment>